<evidence type="ECO:0000256" key="5">
    <source>
        <dbReference type="ARBA" id="ARBA00022898"/>
    </source>
</evidence>
<dbReference type="KEGG" id="pcre:NCTC12858_00532"/>
<comment type="cofactor">
    <cofactor evidence="1 7">
        <name>pyridoxal 5'-phosphate</name>
        <dbReference type="ChEBI" id="CHEBI:597326"/>
    </cofactor>
</comment>
<dbReference type="GO" id="GO:0006534">
    <property type="term" value="P:cysteine metabolic process"/>
    <property type="evidence" value="ECO:0007669"/>
    <property type="project" value="UniProtKB-UniRule"/>
</dbReference>
<dbReference type="Proteomes" id="UP000249300">
    <property type="component" value="Chromosome 1"/>
</dbReference>
<proteinExistence type="inferred from homology"/>
<dbReference type="GO" id="GO:0031071">
    <property type="term" value="F:cysteine desulfurase activity"/>
    <property type="evidence" value="ECO:0007669"/>
    <property type="project" value="UniProtKB-UniRule"/>
</dbReference>
<organism evidence="10 11">
    <name type="scientific">Porphyromonas crevioricanis</name>
    <dbReference type="NCBI Taxonomy" id="393921"/>
    <lineage>
        <taxon>Bacteria</taxon>
        <taxon>Pseudomonadati</taxon>
        <taxon>Bacteroidota</taxon>
        <taxon>Bacteroidia</taxon>
        <taxon>Bacteroidales</taxon>
        <taxon>Porphyromonadaceae</taxon>
        <taxon>Porphyromonas</taxon>
    </lineage>
</organism>
<evidence type="ECO:0000313" key="10">
    <source>
        <dbReference type="EMBL" id="SQH72705.1"/>
    </source>
</evidence>
<dbReference type="Gene3D" id="3.40.640.10">
    <property type="entry name" value="Type I PLP-dependent aspartate aminotransferase-like (Major domain)"/>
    <property type="match status" value="1"/>
</dbReference>
<dbReference type="AlphaFoldDB" id="A0A2X4PK86"/>
<protein>
    <recommendedName>
        <fullName evidence="8">Cysteine desulfurase</fullName>
        <ecNumber evidence="8">2.8.1.7</ecNumber>
    </recommendedName>
</protein>
<evidence type="ECO:0000256" key="7">
    <source>
        <dbReference type="RuleBase" id="RU004504"/>
    </source>
</evidence>
<dbReference type="PROSITE" id="PS00595">
    <property type="entry name" value="AA_TRANSFER_CLASS_5"/>
    <property type="match status" value="1"/>
</dbReference>
<dbReference type="CDD" id="cd06453">
    <property type="entry name" value="SufS_like"/>
    <property type="match status" value="1"/>
</dbReference>
<dbReference type="PANTHER" id="PTHR43586">
    <property type="entry name" value="CYSTEINE DESULFURASE"/>
    <property type="match status" value="1"/>
</dbReference>
<comment type="catalytic activity">
    <reaction evidence="6 8">
        <text>(sulfur carrier)-H + L-cysteine = (sulfur carrier)-SH + L-alanine</text>
        <dbReference type="Rhea" id="RHEA:43892"/>
        <dbReference type="Rhea" id="RHEA-COMP:14737"/>
        <dbReference type="Rhea" id="RHEA-COMP:14739"/>
        <dbReference type="ChEBI" id="CHEBI:29917"/>
        <dbReference type="ChEBI" id="CHEBI:35235"/>
        <dbReference type="ChEBI" id="CHEBI:57972"/>
        <dbReference type="ChEBI" id="CHEBI:64428"/>
        <dbReference type="EC" id="2.8.1.7"/>
    </reaction>
</comment>
<dbReference type="InterPro" id="IPR016454">
    <property type="entry name" value="Cysteine_dSase"/>
</dbReference>
<dbReference type="InterPro" id="IPR010970">
    <property type="entry name" value="Cys_dSase_SufS"/>
</dbReference>
<evidence type="ECO:0000256" key="4">
    <source>
        <dbReference type="ARBA" id="ARBA00022679"/>
    </source>
</evidence>
<dbReference type="GO" id="GO:0030170">
    <property type="term" value="F:pyridoxal phosphate binding"/>
    <property type="evidence" value="ECO:0007669"/>
    <property type="project" value="UniProtKB-UniRule"/>
</dbReference>
<dbReference type="InterPro" id="IPR015422">
    <property type="entry name" value="PyrdxlP-dep_Trfase_small"/>
</dbReference>
<sequence>MYNVKEIRQQFPLLNRLVSGKPYIYMDNAATTQKPQSVLDAITESYSCYNANIHRGVHYLSRMATERHEQARQRIATYLNAADSSSILFVRGTTEAINLVASSYGKEHFSPGSELILSTAEHHSNIVPWQLAGEQVGLKLRVIPLLEDGSLDLATYEKLISPQTAMVAIAGISNVLGIVNPVKQMIEIAHRHKVPVLVDAAQMIAHSRVDVQDLDCDFLAFSAHKIYGPNGLGVLYGKKELLETMPPYQGGGEMIAKVSFDKTTYNELPYKFEAGTPDYVGSVALSAALDFVEELGIESIARHEAELSHQIIEGLEQIKGIRFLGTSRERAGVISFLIGDIHHYDMGMLLDQQGVAVRTGHHCAQPLMDYFGLSGTVRVSVGLYNTEEDVQAFLKAIKRTVTMF</sequence>
<dbReference type="NCBIfam" id="TIGR01979">
    <property type="entry name" value="sufS"/>
    <property type="match status" value="1"/>
</dbReference>
<comment type="function">
    <text evidence="2 8">Catalyzes the removal of elemental sulfur and selenium atoms from L-cysteine, L-cystine, L-selenocysteine, and L-selenocystine to produce L-alanine.</text>
</comment>
<name>A0A2X4PK86_9PORP</name>
<evidence type="ECO:0000256" key="2">
    <source>
        <dbReference type="ARBA" id="ARBA00002824"/>
    </source>
</evidence>
<keyword evidence="4 8" id="KW-0808">Transferase</keyword>
<dbReference type="Pfam" id="PF00266">
    <property type="entry name" value="Aminotran_5"/>
    <property type="match status" value="1"/>
</dbReference>
<dbReference type="InterPro" id="IPR015424">
    <property type="entry name" value="PyrdxlP-dep_Trfase"/>
</dbReference>
<dbReference type="EC" id="2.8.1.7" evidence="8"/>
<evidence type="ECO:0000256" key="6">
    <source>
        <dbReference type="ARBA" id="ARBA00050776"/>
    </source>
</evidence>
<evidence type="ECO:0000256" key="3">
    <source>
        <dbReference type="ARBA" id="ARBA00010447"/>
    </source>
</evidence>
<evidence type="ECO:0000259" key="9">
    <source>
        <dbReference type="Pfam" id="PF00266"/>
    </source>
</evidence>
<dbReference type="InterPro" id="IPR015421">
    <property type="entry name" value="PyrdxlP-dep_Trfase_major"/>
</dbReference>
<dbReference type="PANTHER" id="PTHR43586:SF8">
    <property type="entry name" value="CYSTEINE DESULFURASE 1, CHLOROPLASTIC"/>
    <property type="match status" value="1"/>
</dbReference>
<gene>
    <name evidence="10" type="primary">sufS</name>
    <name evidence="10" type="ORF">NCTC12858_00532</name>
</gene>
<evidence type="ECO:0000313" key="11">
    <source>
        <dbReference type="Proteomes" id="UP000249300"/>
    </source>
</evidence>
<reference evidence="10 11" key="1">
    <citation type="submission" date="2018-06" db="EMBL/GenBank/DDBJ databases">
        <authorList>
            <consortium name="Pathogen Informatics"/>
            <person name="Doyle S."/>
        </authorList>
    </citation>
    <scope>NUCLEOTIDE SEQUENCE [LARGE SCALE GENOMIC DNA]</scope>
    <source>
        <strain evidence="10 11">NCTC12858</strain>
    </source>
</reference>
<accession>A0A2X4PK86</accession>
<feature type="domain" description="Aminotransferase class V" evidence="9">
    <location>
        <begin position="24"/>
        <end position="393"/>
    </location>
</feature>
<dbReference type="Gene3D" id="3.90.1150.10">
    <property type="entry name" value="Aspartate Aminotransferase, domain 1"/>
    <property type="match status" value="1"/>
</dbReference>
<dbReference type="PIRSF" id="PIRSF005572">
    <property type="entry name" value="NifS"/>
    <property type="match status" value="1"/>
</dbReference>
<comment type="similarity">
    <text evidence="3 8">Belongs to the class-V pyridoxal-phosphate-dependent aminotransferase family. Csd subfamily.</text>
</comment>
<dbReference type="InterPro" id="IPR020578">
    <property type="entry name" value="Aminotrans_V_PyrdxlP_BS"/>
</dbReference>
<evidence type="ECO:0000256" key="1">
    <source>
        <dbReference type="ARBA" id="ARBA00001933"/>
    </source>
</evidence>
<keyword evidence="5 8" id="KW-0663">Pyridoxal phosphate</keyword>
<dbReference type="RefSeq" id="WP_023941442.1">
    <property type="nucleotide sequence ID" value="NZ_LS483447.1"/>
</dbReference>
<keyword evidence="11" id="KW-1185">Reference proteome</keyword>
<dbReference type="EMBL" id="LS483447">
    <property type="protein sequence ID" value="SQH72705.1"/>
    <property type="molecule type" value="Genomic_DNA"/>
</dbReference>
<dbReference type="InterPro" id="IPR000192">
    <property type="entry name" value="Aminotrans_V_dom"/>
</dbReference>
<dbReference type="SUPFAM" id="SSF53383">
    <property type="entry name" value="PLP-dependent transferases"/>
    <property type="match status" value="1"/>
</dbReference>
<evidence type="ECO:0000256" key="8">
    <source>
        <dbReference type="RuleBase" id="RU004506"/>
    </source>
</evidence>